<evidence type="ECO:0000256" key="1">
    <source>
        <dbReference type="ARBA" id="ARBA00001947"/>
    </source>
</evidence>
<dbReference type="Proteomes" id="UP000769528">
    <property type="component" value="Unassembled WGS sequence"/>
</dbReference>
<organism evidence="7 8">
    <name type="scientific">Wickerhamomyces mucosus</name>
    <dbReference type="NCBI Taxonomy" id="1378264"/>
    <lineage>
        <taxon>Eukaryota</taxon>
        <taxon>Fungi</taxon>
        <taxon>Dikarya</taxon>
        <taxon>Ascomycota</taxon>
        <taxon>Saccharomycotina</taxon>
        <taxon>Saccharomycetes</taxon>
        <taxon>Phaffomycetales</taxon>
        <taxon>Wickerhamomycetaceae</taxon>
        <taxon>Wickerhamomyces</taxon>
    </lineage>
</organism>
<feature type="domain" description="Extradiol ring-cleavage dioxygenase class III enzyme subunit B" evidence="6">
    <location>
        <begin position="5"/>
        <end position="279"/>
    </location>
</feature>
<name>A0A9P8TIP3_9ASCO</name>
<reference evidence="7" key="1">
    <citation type="journal article" date="2021" name="Open Biol.">
        <title>Shared evolutionary footprints suggest mitochondrial oxidative damage underlies multiple complex I losses in fungi.</title>
        <authorList>
            <person name="Schikora-Tamarit M.A."/>
            <person name="Marcet-Houben M."/>
            <person name="Nosek J."/>
            <person name="Gabaldon T."/>
        </authorList>
    </citation>
    <scope>NUCLEOTIDE SEQUENCE</scope>
    <source>
        <strain evidence="7">CBS6341</strain>
    </source>
</reference>
<dbReference type="GO" id="GO:0008198">
    <property type="term" value="F:ferrous iron binding"/>
    <property type="evidence" value="ECO:0007669"/>
    <property type="project" value="InterPro"/>
</dbReference>
<evidence type="ECO:0000259" key="6">
    <source>
        <dbReference type="Pfam" id="PF02900"/>
    </source>
</evidence>
<dbReference type="CDD" id="cd07363">
    <property type="entry name" value="45_DOPA_Dioxygenase"/>
    <property type="match status" value="1"/>
</dbReference>
<dbReference type="PANTHER" id="PTHR30096">
    <property type="entry name" value="4,5-DOPA DIOXYGENASE EXTRADIOL-LIKE PROTEIN"/>
    <property type="match status" value="1"/>
</dbReference>
<dbReference type="InterPro" id="IPR004183">
    <property type="entry name" value="Xdiol_dOase_suB"/>
</dbReference>
<dbReference type="Pfam" id="PF02900">
    <property type="entry name" value="LigB"/>
    <property type="match status" value="1"/>
</dbReference>
<dbReference type="Gene3D" id="3.40.830.10">
    <property type="entry name" value="LigB-like"/>
    <property type="match status" value="1"/>
</dbReference>
<dbReference type="SUPFAM" id="SSF53213">
    <property type="entry name" value="LigB-like"/>
    <property type="match status" value="1"/>
</dbReference>
<accession>A0A9P8TIP3</accession>
<gene>
    <name evidence="7" type="ORF">WICMUC_000448</name>
</gene>
<keyword evidence="4" id="KW-0862">Zinc</keyword>
<comment type="caution">
    <text evidence="7">The sequence shown here is derived from an EMBL/GenBank/DDBJ whole genome shotgun (WGS) entry which is preliminary data.</text>
</comment>
<evidence type="ECO:0000256" key="5">
    <source>
        <dbReference type="ARBA" id="ARBA00023002"/>
    </source>
</evidence>
<dbReference type="OrthoDB" id="7396853at2759"/>
<keyword evidence="3" id="KW-0479">Metal-binding</keyword>
<keyword evidence="8" id="KW-1185">Reference proteome</keyword>
<evidence type="ECO:0000256" key="3">
    <source>
        <dbReference type="ARBA" id="ARBA00022723"/>
    </source>
</evidence>
<evidence type="ECO:0000313" key="8">
    <source>
        <dbReference type="Proteomes" id="UP000769528"/>
    </source>
</evidence>
<dbReference type="PANTHER" id="PTHR30096:SF0">
    <property type="entry name" value="4,5-DOPA DIOXYGENASE EXTRADIOL-LIKE PROTEIN"/>
    <property type="match status" value="1"/>
</dbReference>
<proteinExistence type="inferred from homology"/>
<comment type="similarity">
    <text evidence="2">Belongs to the DODA-type extradiol aromatic ring-opening dioxygenase family.</text>
</comment>
<keyword evidence="5" id="KW-0560">Oxidoreductase</keyword>
<dbReference type="EMBL" id="JAEUBF010000148">
    <property type="protein sequence ID" value="KAH3680266.1"/>
    <property type="molecule type" value="Genomic_DNA"/>
</dbReference>
<reference evidence="7" key="2">
    <citation type="submission" date="2021-01" db="EMBL/GenBank/DDBJ databases">
        <authorList>
            <person name="Schikora-Tamarit M.A."/>
        </authorList>
    </citation>
    <scope>NUCLEOTIDE SEQUENCE</scope>
    <source>
        <strain evidence="7">CBS6341</strain>
    </source>
</reference>
<dbReference type="AlphaFoldDB" id="A0A9P8TIP3"/>
<sequence length="294" mass="33487">MTLPTYFIAHGGVSVLNTNNKTLDGYRAQLKQIGEEILALNPKGIIATSGHFESPHESKVRVNFKEDTDVLYDYFFKHDNPALYQFKFKHFGSKKIASEIKEVLQSHYLEVEEVEFDTDHGIWVPNKLLFSQDELTIPLVSVSTYKPTTFEQQVKLGESLAQLRNEGYVIINYGMPVHNVYFAARDNPKRILDALQNDGYHLDEQITNQNFAEDFTSELETIISLESNDERKNAVLSLENDTKTNLKQAHPTLEHFNPYLVFIGSGLDSDKGGFYDRTLIADGMSYSNFKLSSK</sequence>
<dbReference type="GO" id="GO:0008270">
    <property type="term" value="F:zinc ion binding"/>
    <property type="evidence" value="ECO:0007669"/>
    <property type="project" value="InterPro"/>
</dbReference>
<protein>
    <recommendedName>
        <fullName evidence="6">Extradiol ring-cleavage dioxygenase class III enzyme subunit B domain-containing protein</fullName>
    </recommendedName>
</protein>
<dbReference type="InterPro" id="IPR014436">
    <property type="entry name" value="Extradiol_dOase_DODA"/>
</dbReference>
<evidence type="ECO:0000256" key="2">
    <source>
        <dbReference type="ARBA" id="ARBA00007581"/>
    </source>
</evidence>
<dbReference type="PIRSF" id="PIRSF006157">
    <property type="entry name" value="Doxgns_DODA"/>
    <property type="match status" value="1"/>
</dbReference>
<comment type="cofactor">
    <cofactor evidence="1">
        <name>Zn(2+)</name>
        <dbReference type="ChEBI" id="CHEBI:29105"/>
    </cofactor>
</comment>
<evidence type="ECO:0000313" key="7">
    <source>
        <dbReference type="EMBL" id="KAH3680266.1"/>
    </source>
</evidence>
<dbReference type="GO" id="GO:0016702">
    <property type="term" value="F:oxidoreductase activity, acting on single donors with incorporation of molecular oxygen, incorporation of two atoms of oxygen"/>
    <property type="evidence" value="ECO:0007669"/>
    <property type="project" value="UniProtKB-ARBA"/>
</dbReference>
<evidence type="ECO:0000256" key="4">
    <source>
        <dbReference type="ARBA" id="ARBA00022833"/>
    </source>
</evidence>